<keyword evidence="2" id="KW-1185">Reference proteome</keyword>
<dbReference type="Proteomes" id="UP000286268">
    <property type="component" value="Chromosome"/>
</dbReference>
<accession>A0A3R5U8T0</accession>
<dbReference type="AlphaFoldDB" id="A0A3R5U8T0"/>
<evidence type="ECO:0000313" key="1">
    <source>
        <dbReference type="EMBL" id="QAA32091.1"/>
    </source>
</evidence>
<dbReference type="KEGG" id="cmah:C1I91_10710"/>
<dbReference type="EMBL" id="CP025746">
    <property type="protein sequence ID" value="QAA32091.1"/>
    <property type="molecule type" value="Genomic_DNA"/>
</dbReference>
<dbReference type="RefSeq" id="WP_128212882.1">
    <property type="nucleotide sequence ID" value="NZ_CP025746.1"/>
</dbReference>
<sequence>MDIDQYEVVQAISEEWARYHAIYRLTKVNEWMSLSFQGDIERYKNGNFCCWVLHKGIRVGGAIIKPNMIKCVFVIPPYKMEHIIEVVANYAETITDNNEVIVVQDADKDSFGYYTCLGYELNEVNKIMVRATEKFEASFGSEYKLCEPKLEYKEAMTELYYETYRANKLKAISEQSYEFQSISVDTYFSHTSQNNIPRAVSTIKLIYV</sequence>
<gene>
    <name evidence="1" type="ORF">C1I91_10710</name>
</gene>
<name>A0A3R5U8T0_9CLOT</name>
<protein>
    <submittedName>
        <fullName evidence="1">Uncharacterized protein</fullName>
    </submittedName>
</protein>
<reference evidence="1 2" key="1">
    <citation type="submission" date="2018-01" db="EMBL/GenBank/DDBJ databases">
        <title>Genome Sequencing and Assembly of Anaerobacter polyendosporus strain CT4.</title>
        <authorList>
            <person name="Tachaapaikoon C."/>
            <person name="Sutheeworapong S."/>
            <person name="Jenjaroenpun P."/>
            <person name="Wongsurawat T."/>
            <person name="Nookeaw I."/>
            <person name="Cheawchanlertfa P."/>
            <person name="Kosugi A."/>
            <person name="Cheevadhanarak S."/>
            <person name="Ratanakhanokchai K."/>
        </authorList>
    </citation>
    <scope>NUCLEOTIDE SEQUENCE [LARGE SCALE GENOMIC DNA]</scope>
    <source>
        <strain evidence="1 2">CT4</strain>
    </source>
</reference>
<dbReference type="OrthoDB" id="2858212at2"/>
<organism evidence="1 2">
    <name type="scientific">Clostridium manihotivorum</name>
    <dbReference type="NCBI Taxonomy" id="2320868"/>
    <lineage>
        <taxon>Bacteria</taxon>
        <taxon>Bacillati</taxon>
        <taxon>Bacillota</taxon>
        <taxon>Clostridia</taxon>
        <taxon>Eubacteriales</taxon>
        <taxon>Clostridiaceae</taxon>
        <taxon>Clostridium</taxon>
    </lineage>
</organism>
<proteinExistence type="predicted"/>
<evidence type="ECO:0000313" key="2">
    <source>
        <dbReference type="Proteomes" id="UP000286268"/>
    </source>
</evidence>